<dbReference type="GeneID" id="18909974"/>
<proteinExistence type="predicted"/>
<keyword evidence="1" id="KW-0521">NADP</keyword>
<keyword evidence="5" id="KW-1185">Reference proteome</keyword>
<feature type="domain" description="DUS-like FMN-binding" evidence="3">
    <location>
        <begin position="1"/>
        <end position="163"/>
    </location>
</feature>
<dbReference type="EMBL" id="JH930468">
    <property type="protein sequence ID" value="EKM61579.1"/>
    <property type="molecule type" value="Genomic_DNA"/>
</dbReference>
<dbReference type="Proteomes" id="UP000008370">
    <property type="component" value="Unassembled WGS sequence"/>
</dbReference>
<keyword evidence="2" id="KW-0520">NAD</keyword>
<protein>
    <recommendedName>
        <fullName evidence="3">DUS-like FMN-binding domain-containing protein</fullName>
    </recommendedName>
</protein>
<name>K5WQP6_PHACS</name>
<evidence type="ECO:0000259" key="3">
    <source>
        <dbReference type="Pfam" id="PF01207"/>
    </source>
</evidence>
<dbReference type="SUPFAM" id="SSF51395">
    <property type="entry name" value="FMN-linked oxidoreductases"/>
    <property type="match status" value="1"/>
</dbReference>
<dbReference type="PANTHER" id="PTHR11082:SF5">
    <property type="entry name" value="TRNA-DIHYDROURIDINE(16_17) SYNTHASE [NAD(P)(+)]-LIKE"/>
    <property type="match status" value="1"/>
</dbReference>
<sequence length="250" mass="27486">MINNLHKNLSISVTAKFRVFPTVEKTAEHVKILESASAWILTCHGRTREQRGHNTGIAGLHKIRAVKEAVSVPVTANGNILFHSDIEACLATTSADAVISVEGNLYNPAIFMSAPASSSSLADSVLPLPAPSSYAPALEYLATVKSQKTRTKGSVVKRHLFKLLRPALGREIELYDFLGRIQIKHLGDNEAWDQYEALIEGFDEQLQQDARAAEGRSVDELIILHETTGLKAMPHWVAQPFFRVVPKVAE</sequence>
<dbReference type="STRING" id="650164.K5WQP6"/>
<dbReference type="HOGENOM" id="CLU_1111706_0_0_1"/>
<dbReference type="Gene3D" id="3.20.20.70">
    <property type="entry name" value="Aldolase class I"/>
    <property type="match status" value="1"/>
</dbReference>
<evidence type="ECO:0000256" key="1">
    <source>
        <dbReference type="ARBA" id="ARBA00022857"/>
    </source>
</evidence>
<dbReference type="InterPro" id="IPR035587">
    <property type="entry name" value="DUS-like_FMN-bd"/>
</dbReference>
<dbReference type="OrthoDB" id="272303at2759"/>
<dbReference type="PANTHER" id="PTHR11082">
    <property type="entry name" value="TRNA-DIHYDROURIDINE SYNTHASE"/>
    <property type="match status" value="1"/>
</dbReference>
<dbReference type="GO" id="GO:0017150">
    <property type="term" value="F:tRNA dihydrouridine synthase activity"/>
    <property type="evidence" value="ECO:0007669"/>
    <property type="project" value="TreeGrafter"/>
</dbReference>
<dbReference type="InParanoid" id="K5WQP6"/>
<dbReference type="Pfam" id="PF01207">
    <property type="entry name" value="Dus"/>
    <property type="match status" value="1"/>
</dbReference>
<dbReference type="AlphaFoldDB" id="K5WQP6"/>
<dbReference type="FunCoup" id="K5WQP6">
    <property type="interactions" value="301"/>
</dbReference>
<dbReference type="KEGG" id="pco:PHACADRAFT_180678"/>
<dbReference type="InterPro" id="IPR013785">
    <property type="entry name" value="Aldolase_TIM"/>
</dbReference>
<dbReference type="RefSeq" id="XP_007390986.1">
    <property type="nucleotide sequence ID" value="XM_007390924.1"/>
</dbReference>
<accession>K5WQP6</accession>
<evidence type="ECO:0000313" key="5">
    <source>
        <dbReference type="Proteomes" id="UP000008370"/>
    </source>
</evidence>
<gene>
    <name evidence="4" type="ORF">PHACADRAFT_180678</name>
</gene>
<evidence type="ECO:0000313" key="4">
    <source>
        <dbReference type="EMBL" id="EKM61579.1"/>
    </source>
</evidence>
<evidence type="ECO:0000256" key="2">
    <source>
        <dbReference type="ARBA" id="ARBA00023027"/>
    </source>
</evidence>
<organism evidence="4 5">
    <name type="scientific">Phanerochaete carnosa (strain HHB-10118-sp)</name>
    <name type="common">White-rot fungus</name>
    <name type="synonym">Peniophora carnosa</name>
    <dbReference type="NCBI Taxonomy" id="650164"/>
    <lineage>
        <taxon>Eukaryota</taxon>
        <taxon>Fungi</taxon>
        <taxon>Dikarya</taxon>
        <taxon>Basidiomycota</taxon>
        <taxon>Agaricomycotina</taxon>
        <taxon>Agaricomycetes</taxon>
        <taxon>Polyporales</taxon>
        <taxon>Phanerochaetaceae</taxon>
        <taxon>Phanerochaete</taxon>
    </lineage>
</organism>
<reference evidence="4 5" key="1">
    <citation type="journal article" date="2012" name="BMC Genomics">
        <title>Comparative genomics of the white-rot fungi, Phanerochaete carnosa and P. chrysosporium, to elucidate the genetic basis of the distinct wood types they colonize.</title>
        <authorList>
            <person name="Suzuki H."/>
            <person name="MacDonald J."/>
            <person name="Syed K."/>
            <person name="Salamov A."/>
            <person name="Hori C."/>
            <person name="Aerts A."/>
            <person name="Henrissat B."/>
            <person name="Wiebenga A."/>
            <person name="vanKuyk P.A."/>
            <person name="Barry K."/>
            <person name="Lindquist E."/>
            <person name="LaButti K."/>
            <person name="Lapidus A."/>
            <person name="Lucas S."/>
            <person name="Coutinho P."/>
            <person name="Gong Y."/>
            <person name="Samejima M."/>
            <person name="Mahadevan R."/>
            <person name="Abou-Zaid M."/>
            <person name="de Vries R.P."/>
            <person name="Igarashi K."/>
            <person name="Yadav J.S."/>
            <person name="Grigoriev I.V."/>
            <person name="Master E.R."/>
        </authorList>
    </citation>
    <scope>NUCLEOTIDE SEQUENCE [LARGE SCALE GENOMIC DNA]</scope>
    <source>
        <strain evidence="4 5">HHB-10118-sp</strain>
    </source>
</reference>